<dbReference type="AlphaFoldDB" id="A0A7C1CUB4"/>
<evidence type="ECO:0000259" key="4">
    <source>
        <dbReference type="PROSITE" id="PS51077"/>
    </source>
</evidence>
<sequence length="270" mass="31508">MLSKAFFDILVSMSSSEVNIMEHFKAFKKVDEIFELFFEQSKWRLSDIVDRLGYPKATVHHILAAMTELDYLTKDRNFYMLGNRILQLSGLMRRNLEFREVALPYLEELRNEINETIHLTSLFRDQVIYIECLHPTHALRPHSTVGVTASMYCTGVGKALLAFQPNSYVDGYLERVTLARRTDNTITDKEQLRKELEWIREHGYAYDRIEQEENIKCLAAPILDNHGVAKYAVSIAGPSNRMTDEAIERYKEPFLKTIEKLNRLFIDFET</sequence>
<dbReference type="PANTHER" id="PTHR30136:SF35">
    <property type="entry name" value="HTH-TYPE TRANSCRIPTIONAL REGULATOR RV1719"/>
    <property type="match status" value="1"/>
</dbReference>
<accession>A0A7C1CUB4</accession>
<dbReference type="InterPro" id="IPR005471">
    <property type="entry name" value="Tscrpt_reg_IclR_N"/>
</dbReference>
<feature type="domain" description="HTH iclR-type" evidence="4">
    <location>
        <begin position="24"/>
        <end position="83"/>
    </location>
</feature>
<evidence type="ECO:0000259" key="5">
    <source>
        <dbReference type="PROSITE" id="PS51078"/>
    </source>
</evidence>
<dbReference type="SUPFAM" id="SSF55781">
    <property type="entry name" value="GAF domain-like"/>
    <property type="match status" value="1"/>
</dbReference>
<dbReference type="InterPro" id="IPR036388">
    <property type="entry name" value="WH-like_DNA-bd_sf"/>
</dbReference>
<dbReference type="InterPro" id="IPR014757">
    <property type="entry name" value="Tscrpt_reg_IclR_C"/>
</dbReference>
<comment type="caution">
    <text evidence="6">The sequence shown here is derived from an EMBL/GenBank/DDBJ whole genome shotgun (WGS) entry which is preliminary data.</text>
</comment>
<evidence type="ECO:0000256" key="3">
    <source>
        <dbReference type="ARBA" id="ARBA00023163"/>
    </source>
</evidence>
<keyword evidence="2" id="KW-0238">DNA-binding</keyword>
<organism evidence="6">
    <name type="scientific">Mesotoga infera</name>
    <dbReference type="NCBI Taxonomy" id="1236046"/>
    <lineage>
        <taxon>Bacteria</taxon>
        <taxon>Thermotogati</taxon>
        <taxon>Thermotogota</taxon>
        <taxon>Thermotogae</taxon>
        <taxon>Kosmotogales</taxon>
        <taxon>Kosmotogaceae</taxon>
        <taxon>Mesotoga</taxon>
    </lineage>
</organism>
<name>A0A7C1CUB4_9BACT</name>
<dbReference type="Gene3D" id="1.10.10.10">
    <property type="entry name" value="Winged helix-like DNA-binding domain superfamily/Winged helix DNA-binding domain"/>
    <property type="match status" value="1"/>
</dbReference>
<feature type="domain" description="IclR-ED" evidence="5">
    <location>
        <begin position="84"/>
        <end position="267"/>
    </location>
</feature>
<dbReference type="PROSITE" id="PS51077">
    <property type="entry name" value="HTH_ICLR"/>
    <property type="match status" value="1"/>
</dbReference>
<protein>
    <submittedName>
        <fullName evidence="6">IclR family transcriptional regulator</fullName>
    </submittedName>
</protein>
<dbReference type="Pfam" id="PF01614">
    <property type="entry name" value="IclR_C"/>
    <property type="match status" value="1"/>
</dbReference>
<dbReference type="Proteomes" id="UP000886198">
    <property type="component" value="Unassembled WGS sequence"/>
</dbReference>
<reference evidence="6" key="1">
    <citation type="journal article" date="2020" name="mSystems">
        <title>Genome- and Community-Level Interaction Insights into Carbon Utilization and Element Cycling Functions of Hydrothermarchaeota in Hydrothermal Sediment.</title>
        <authorList>
            <person name="Zhou Z."/>
            <person name="Liu Y."/>
            <person name="Xu W."/>
            <person name="Pan J."/>
            <person name="Luo Z.H."/>
            <person name="Li M."/>
        </authorList>
    </citation>
    <scope>NUCLEOTIDE SEQUENCE [LARGE SCALE GENOMIC DNA]</scope>
    <source>
        <strain evidence="6">SpSt-1179</strain>
    </source>
</reference>
<dbReference type="Gene3D" id="3.30.450.40">
    <property type="match status" value="1"/>
</dbReference>
<dbReference type="InterPro" id="IPR036390">
    <property type="entry name" value="WH_DNA-bd_sf"/>
</dbReference>
<dbReference type="EMBL" id="DSBT01000069">
    <property type="protein sequence ID" value="HDP77015.1"/>
    <property type="molecule type" value="Genomic_DNA"/>
</dbReference>
<evidence type="ECO:0000313" key="6">
    <source>
        <dbReference type="EMBL" id="HDP77015.1"/>
    </source>
</evidence>
<dbReference type="InterPro" id="IPR050707">
    <property type="entry name" value="HTH_MetabolicPath_Reg"/>
</dbReference>
<keyword evidence="1" id="KW-0805">Transcription regulation</keyword>
<evidence type="ECO:0000256" key="1">
    <source>
        <dbReference type="ARBA" id="ARBA00023015"/>
    </source>
</evidence>
<dbReference type="GO" id="GO:0003700">
    <property type="term" value="F:DNA-binding transcription factor activity"/>
    <property type="evidence" value="ECO:0007669"/>
    <property type="project" value="TreeGrafter"/>
</dbReference>
<gene>
    <name evidence="6" type="ORF">ENN47_02290</name>
</gene>
<evidence type="ECO:0000256" key="2">
    <source>
        <dbReference type="ARBA" id="ARBA00023125"/>
    </source>
</evidence>
<dbReference type="PANTHER" id="PTHR30136">
    <property type="entry name" value="HELIX-TURN-HELIX TRANSCRIPTIONAL REGULATOR, ICLR FAMILY"/>
    <property type="match status" value="1"/>
</dbReference>
<dbReference type="Pfam" id="PF09339">
    <property type="entry name" value="HTH_IclR"/>
    <property type="match status" value="1"/>
</dbReference>
<keyword evidence="3" id="KW-0804">Transcription</keyword>
<proteinExistence type="predicted"/>
<dbReference type="SMART" id="SM00346">
    <property type="entry name" value="HTH_ICLR"/>
    <property type="match status" value="1"/>
</dbReference>
<dbReference type="GO" id="GO:0045892">
    <property type="term" value="P:negative regulation of DNA-templated transcription"/>
    <property type="evidence" value="ECO:0007669"/>
    <property type="project" value="TreeGrafter"/>
</dbReference>
<dbReference type="PROSITE" id="PS51078">
    <property type="entry name" value="ICLR_ED"/>
    <property type="match status" value="1"/>
</dbReference>
<dbReference type="SUPFAM" id="SSF46785">
    <property type="entry name" value="Winged helix' DNA-binding domain"/>
    <property type="match status" value="1"/>
</dbReference>
<dbReference type="GO" id="GO:0003677">
    <property type="term" value="F:DNA binding"/>
    <property type="evidence" value="ECO:0007669"/>
    <property type="project" value="UniProtKB-KW"/>
</dbReference>
<dbReference type="InterPro" id="IPR029016">
    <property type="entry name" value="GAF-like_dom_sf"/>
</dbReference>